<dbReference type="OrthoDB" id="9799862at2"/>
<gene>
    <name evidence="1" type="ORF">AR543_11265</name>
</gene>
<dbReference type="STRING" id="1616788.AR543_11265"/>
<reference evidence="2" key="1">
    <citation type="submission" date="2015-10" db="EMBL/GenBank/DDBJ databases">
        <title>Genome of Paenibacillus bovis sp. nov.</title>
        <authorList>
            <person name="Wu Z."/>
            <person name="Gao C."/>
            <person name="Liu Z."/>
            <person name="Zheng H."/>
        </authorList>
    </citation>
    <scope>NUCLEOTIDE SEQUENCE [LARGE SCALE GENOMIC DNA]</scope>
    <source>
        <strain evidence="2">BD3526</strain>
    </source>
</reference>
<sequence length="74" mass="8319">MIPVTRLNGSPMWVNALLIEMVEETPDTYITLITGKRMIVLEKAAQVTSLVQEYNKSIGTLTGTIKVQHMEELE</sequence>
<organism evidence="1 2">
    <name type="scientific">Paenibacillus bovis</name>
    <dbReference type="NCBI Taxonomy" id="1616788"/>
    <lineage>
        <taxon>Bacteria</taxon>
        <taxon>Bacillati</taxon>
        <taxon>Bacillota</taxon>
        <taxon>Bacilli</taxon>
        <taxon>Bacillales</taxon>
        <taxon>Paenibacillaceae</taxon>
        <taxon>Paenibacillus</taxon>
    </lineage>
</organism>
<accession>A0A172ZFW1</accession>
<dbReference type="Proteomes" id="UP000078148">
    <property type="component" value="Chromosome"/>
</dbReference>
<dbReference type="InterPro" id="IPR009384">
    <property type="entry name" value="SwrD-like"/>
</dbReference>
<dbReference type="Pfam" id="PF06289">
    <property type="entry name" value="FlbD"/>
    <property type="match status" value="1"/>
</dbReference>
<keyword evidence="1" id="KW-0966">Cell projection</keyword>
<dbReference type="PANTHER" id="PTHR39185">
    <property type="entry name" value="SWARMING MOTILITY PROTEIN SWRD"/>
    <property type="match status" value="1"/>
</dbReference>
<keyword evidence="1" id="KW-0969">Cilium</keyword>
<dbReference type="RefSeq" id="WP_060534450.1">
    <property type="nucleotide sequence ID" value="NZ_CP013023.1"/>
</dbReference>
<dbReference type="KEGG" id="pbv:AR543_11265"/>
<evidence type="ECO:0000313" key="1">
    <source>
        <dbReference type="EMBL" id="ANF96526.1"/>
    </source>
</evidence>
<reference evidence="1 2" key="2">
    <citation type="journal article" date="2016" name="Int. J. Syst. Evol. Microbiol.">
        <title>Paenibacillus bovis sp. nov., isolated from raw yak (Bos grunniens) milk.</title>
        <authorList>
            <person name="Gao C."/>
            <person name="Han J."/>
            <person name="Liu Z."/>
            <person name="Xu X."/>
            <person name="Hang F."/>
            <person name="Wu Z."/>
        </authorList>
    </citation>
    <scope>NUCLEOTIDE SEQUENCE [LARGE SCALE GENOMIC DNA]</scope>
    <source>
        <strain evidence="1 2">BD3526</strain>
    </source>
</reference>
<name>A0A172ZFW1_9BACL</name>
<protein>
    <submittedName>
        <fullName evidence="1">Flagellar protein D</fullName>
    </submittedName>
</protein>
<keyword evidence="2" id="KW-1185">Reference proteome</keyword>
<dbReference type="PANTHER" id="PTHR39185:SF1">
    <property type="entry name" value="SWARMING MOTILITY PROTEIN SWRD"/>
    <property type="match status" value="1"/>
</dbReference>
<dbReference type="AlphaFoldDB" id="A0A172ZFW1"/>
<dbReference type="EMBL" id="CP013023">
    <property type="protein sequence ID" value="ANF96526.1"/>
    <property type="molecule type" value="Genomic_DNA"/>
</dbReference>
<proteinExistence type="predicted"/>
<keyword evidence="1" id="KW-0282">Flagellum</keyword>
<evidence type="ECO:0000313" key="2">
    <source>
        <dbReference type="Proteomes" id="UP000078148"/>
    </source>
</evidence>